<reference evidence="3" key="2">
    <citation type="submission" date="2018-02" db="UniProtKB">
        <authorList>
            <consortium name="EnsemblPlants"/>
        </authorList>
    </citation>
    <scope>IDENTIFICATION</scope>
    <source>
        <strain evidence="3">Williams 82</strain>
    </source>
</reference>
<dbReference type="Gramene" id="KRH21571">
    <property type="protein sequence ID" value="KRH21571"/>
    <property type="gene ID" value="GLYMA_13G246200"/>
</dbReference>
<dbReference type="InterPro" id="IPR001810">
    <property type="entry name" value="F-box_dom"/>
</dbReference>
<dbReference type="AlphaFoldDB" id="A0A0R0H1B6"/>
<evidence type="ECO:0000259" key="1">
    <source>
        <dbReference type="PROSITE" id="PS50181"/>
    </source>
</evidence>
<dbReference type="Proteomes" id="UP000008827">
    <property type="component" value="Chromosome 13"/>
</dbReference>
<dbReference type="PROSITE" id="PS50181">
    <property type="entry name" value="FBOX"/>
    <property type="match status" value="1"/>
</dbReference>
<dbReference type="OrthoDB" id="786450at2759"/>
<protein>
    <recommendedName>
        <fullName evidence="1">F-box domain-containing protein</fullName>
    </recommendedName>
</protein>
<organism evidence="2">
    <name type="scientific">Glycine max</name>
    <name type="common">Soybean</name>
    <name type="synonym">Glycine hispida</name>
    <dbReference type="NCBI Taxonomy" id="3847"/>
    <lineage>
        <taxon>Eukaryota</taxon>
        <taxon>Viridiplantae</taxon>
        <taxon>Streptophyta</taxon>
        <taxon>Embryophyta</taxon>
        <taxon>Tracheophyta</taxon>
        <taxon>Spermatophyta</taxon>
        <taxon>Magnoliopsida</taxon>
        <taxon>eudicotyledons</taxon>
        <taxon>Gunneridae</taxon>
        <taxon>Pentapetalae</taxon>
        <taxon>rosids</taxon>
        <taxon>fabids</taxon>
        <taxon>Fabales</taxon>
        <taxon>Fabaceae</taxon>
        <taxon>Papilionoideae</taxon>
        <taxon>50 kb inversion clade</taxon>
        <taxon>NPAAA clade</taxon>
        <taxon>indigoferoid/millettioid clade</taxon>
        <taxon>Phaseoleae</taxon>
        <taxon>Glycine</taxon>
        <taxon>Glycine subgen. Soja</taxon>
    </lineage>
</organism>
<reference evidence="2 3" key="1">
    <citation type="journal article" date="2010" name="Nature">
        <title>Genome sequence of the palaeopolyploid soybean.</title>
        <authorList>
            <person name="Schmutz J."/>
            <person name="Cannon S.B."/>
            <person name="Schlueter J."/>
            <person name="Ma J."/>
            <person name="Mitros T."/>
            <person name="Nelson W."/>
            <person name="Hyten D.L."/>
            <person name="Song Q."/>
            <person name="Thelen J.J."/>
            <person name="Cheng J."/>
            <person name="Xu D."/>
            <person name="Hellsten U."/>
            <person name="May G.D."/>
            <person name="Yu Y."/>
            <person name="Sakurai T."/>
            <person name="Umezawa T."/>
            <person name="Bhattacharyya M.K."/>
            <person name="Sandhu D."/>
            <person name="Valliyodan B."/>
            <person name="Lindquist E."/>
            <person name="Peto M."/>
            <person name="Grant D."/>
            <person name="Shu S."/>
            <person name="Goodstein D."/>
            <person name="Barry K."/>
            <person name="Futrell-Griggs M."/>
            <person name="Abernathy B."/>
            <person name="Du J."/>
            <person name="Tian Z."/>
            <person name="Zhu L."/>
            <person name="Gill N."/>
            <person name="Joshi T."/>
            <person name="Libault M."/>
            <person name="Sethuraman A."/>
            <person name="Zhang X.-C."/>
            <person name="Shinozaki K."/>
            <person name="Nguyen H.T."/>
            <person name="Wing R.A."/>
            <person name="Cregan P."/>
            <person name="Specht J."/>
            <person name="Grimwood J."/>
            <person name="Rokhsar D."/>
            <person name="Stacey G."/>
            <person name="Shoemaker R.C."/>
            <person name="Jackson S.A."/>
        </authorList>
    </citation>
    <scope>NUCLEOTIDE SEQUENCE [LARGE SCALE GENOMIC DNA]</scope>
    <source>
        <strain evidence="3">cv. Williams 82</strain>
        <tissue evidence="2">Callus</tissue>
    </source>
</reference>
<dbReference type="InterPro" id="IPR036047">
    <property type="entry name" value="F-box-like_dom_sf"/>
</dbReference>
<dbReference type="PANTHER" id="PTHR34049">
    <property type="entry name" value="F-BOX PROTEIN SKIP27"/>
    <property type="match status" value="1"/>
</dbReference>
<dbReference type="OMA" id="RFHMDDA"/>
<dbReference type="InterPro" id="IPR045286">
    <property type="entry name" value="FBS1-like"/>
</dbReference>
<dbReference type="EnsemblPlants" id="KRH21571">
    <property type="protein sequence ID" value="KRH21571"/>
    <property type="gene ID" value="GLYMA_13G246200"/>
</dbReference>
<evidence type="ECO:0000313" key="4">
    <source>
        <dbReference type="Proteomes" id="UP000008827"/>
    </source>
</evidence>
<evidence type="ECO:0000313" key="2">
    <source>
        <dbReference type="EMBL" id="KRH21571.1"/>
    </source>
</evidence>
<dbReference type="KEGG" id="gmx:100796581"/>
<proteinExistence type="predicted"/>
<dbReference type="SUPFAM" id="SSF81383">
    <property type="entry name" value="F-box domain"/>
    <property type="match status" value="1"/>
</dbReference>
<gene>
    <name evidence="3" type="primary">LOC100796581</name>
    <name evidence="2" type="ORF">GLYMA_13G246200</name>
</gene>
<feature type="domain" description="F-box" evidence="1">
    <location>
        <begin position="45"/>
        <end position="88"/>
    </location>
</feature>
<reference evidence="2" key="3">
    <citation type="submission" date="2018-07" db="EMBL/GenBank/DDBJ databases">
        <title>WGS assembly of Glycine max.</title>
        <authorList>
            <person name="Schmutz J."/>
            <person name="Cannon S."/>
            <person name="Schlueter J."/>
            <person name="Ma J."/>
            <person name="Mitros T."/>
            <person name="Nelson W."/>
            <person name="Hyten D."/>
            <person name="Song Q."/>
            <person name="Thelen J."/>
            <person name="Cheng J."/>
            <person name="Xu D."/>
            <person name="Hellsten U."/>
            <person name="May G."/>
            <person name="Yu Y."/>
            <person name="Sakurai T."/>
            <person name="Umezawa T."/>
            <person name="Bhattacharyya M."/>
            <person name="Sandhu D."/>
            <person name="Valliyodan B."/>
            <person name="Lindquist E."/>
            <person name="Peto M."/>
            <person name="Grant D."/>
            <person name="Shu S."/>
            <person name="Goodstein D."/>
            <person name="Barry K."/>
            <person name="Futrell-Griggs M."/>
            <person name="Abernathy B."/>
            <person name="Du J."/>
            <person name="Tian Z."/>
            <person name="Zhu L."/>
            <person name="Gill N."/>
            <person name="Joshi T."/>
            <person name="Libault M."/>
            <person name="Sethuraman A."/>
            <person name="Zhang X."/>
            <person name="Shinozaki K."/>
            <person name="Nguyen H."/>
            <person name="Wing R."/>
            <person name="Cregan P."/>
            <person name="Specht J."/>
            <person name="Grimwood J."/>
            <person name="Rokhsar D."/>
            <person name="Stacey G."/>
            <person name="Shoemaker R."/>
            <person name="Jackson S."/>
        </authorList>
    </citation>
    <scope>NUCLEOTIDE SEQUENCE</scope>
    <source>
        <tissue evidence="2">Callus</tissue>
    </source>
</reference>
<evidence type="ECO:0000313" key="3">
    <source>
        <dbReference type="EnsemblPlants" id="KRH21571"/>
    </source>
</evidence>
<name>A0A0R0H1B6_SOYBN</name>
<dbReference type="RefSeq" id="XP_006595415.1">
    <property type="nucleotide sequence ID" value="XM_006595352.3"/>
</dbReference>
<sequence length="152" mass="17488">MTVGFDGLTYTLTLGRKRVVVSDDVKVSPRLKRIYRDRVSLNSKRSLLDALPQDVLVQVLCGVDHEDLKQLFHVSKTIREATTVVKKLHFDISTPKKKTFGFLNPFDLEDVNGFEEIEAPNRVLRKAKSRLNRKKLDDNVLQVLFAFMDEDQ</sequence>
<keyword evidence="4" id="KW-1185">Reference proteome</keyword>
<accession>A0A0R0H1B6</accession>
<dbReference type="GeneID" id="100796581"/>
<dbReference type="EMBL" id="CM000846">
    <property type="protein sequence ID" value="KRH21571.1"/>
    <property type="molecule type" value="Genomic_DNA"/>
</dbReference>
<dbReference type="PANTHER" id="PTHR34049:SF1">
    <property type="entry name" value="F-BOX PROTEIN SKIP27"/>
    <property type="match status" value="1"/>
</dbReference>